<dbReference type="EMBL" id="LFYR01000585">
    <property type="protein sequence ID" value="KMZ73278.1"/>
    <property type="molecule type" value="Genomic_DNA"/>
</dbReference>
<dbReference type="PANTHER" id="PTHR34687:SF1">
    <property type="entry name" value="CHAPERONE PROTEIN DNAJ-LIKE PROTEIN"/>
    <property type="match status" value="1"/>
</dbReference>
<dbReference type="OrthoDB" id="525163at2759"/>
<feature type="compositionally biased region" description="Pro residues" evidence="1">
    <location>
        <begin position="95"/>
        <end position="105"/>
    </location>
</feature>
<dbReference type="AlphaFoldDB" id="A0A0K9PW71"/>
<name>A0A0K9PW71_ZOSMR</name>
<feature type="chain" id="PRO_5005528356" evidence="2">
    <location>
        <begin position="17"/>
        <end position="105"/>
    </location>
</feature>
<keyword evidence="2" id="KW-0732">Signal</keyword>
<evidence type="ECO:0000313" key="3">
    <source>
        <dbReference type="EMBL" id="KMZ73278.1"/>
    </source>
</evidence>
<evidence type="ECO:0000313" key="4">
    <source>
        <dbReference type="Proteomes" id="UP000036987"/>
    </source>
</evidence>
<feature type="signal peptide" evidence="2">
    <location>
        <begin position="1"/>
        <end position="16"/>
    </location>
</feature>
<dbReference type="OMA" id="MAGGWPR"/>
<protein>
    <submittedName>
        <fullName evidence="3">Drought-induced protein</fullName>
    </submittedName>
</protein>
<dbReference type="PANTHER" id="PTHR34687">
    <property type="entry name" value="CHAPERONE PROTEIN DNAJ-LIKE PROTEIN"/>
    <property type="match status" value="1"/>
</dbReference>
<evidence type="ECO:0000256" key="1">
    <source>
        <dbReference type="SAM" id="MobiDB-lite"/>
    </source>
</evidence>
<gene>
    <name evidence="3" type="ORF">ZOSMA_14G00390</name>
</gene>
<feature type="region of interest" description="Disordered" evidence="1">
    <location>
        <begin position="86"/>
        <end position="105"/>
    </location>
</feature>
<organism evidence="3 4">
    <name type="scientific">Zostera marina</name>
    <name type="common">Eelgrass</name>
    <dbReference type="NCBI Taxonomy" id="29655"/>
    <lineage>
        <taxon>Eukaryota</taxon>
        <taxon>Viridiplantae</taxon>
        <taxon>Streptophyta</taxon>
        <taxon>Embryophyta</taxon>
        <taxon>Tracheophyta</taxon>
        <taxon>Spermatophyta</taxon>
        <taxon>Magnoliopsida</taxon>
        <taxon>Liliopsida</taxon>
        <taxon>Zosteraceae</taxon>
        <taxon>Zostera</taxon>
    </lineage>
</organism>
<evidence type="ECO:0000256" key="2">
    <source>
        <dbReference type="SAM" id="SignalP"/>
    </source>
</evidence>
<accession>A0A0K9PW71</accession>
<sequence length="105" mass="10338">MAGPLVLASQLAGVVAGAILVKSAMDGTNPMAGGGGLPRCATCNGTGRVACLCARWSDGDNTGCRTCSGSGRMVCSSCGGTGTGRPIPMQIQMRPNPPSTPPTQG</sequence>
<reference evidence="4" key="1">
    <citation type="journal article" date="2016" name="Nature">
        <title>The genome of the seagrass Zostera marina reveals angiosperm adaptation to the sea.</title>
        <authorList>
            <person name="Olsen J.L."/>
            <person name="Rouze P."/>
            <person name="Verhelst B."/>
            <person name="Lin Y.-C."/>
            <person name="Bayer T."/>
            <person name="Collen J."/>
            <person name="Dattolo E."/>
            <person name="De Paoli E."/>
            <person name="Dittami S."/>
            <person name="Maumus F."/>
            <person name="Michel G."/>
            <person name="Kersting A."/>
            <person name="Lauritano C."/>
            <person name="Lohaus R."/>
            <person name="Toepel M."/>
            <person name="Tonon T."/>
            <person name="Vanneste K."/>
            <person name="Amirebrahimi M."/>
            <person name="Brakel J."/>
            <person name="Bostroem C."/>
            <person name="Chovatia M."/>
            <person name="Grimwood J."/>
            <person name="Jenkins J.W."/>
            <person name="Jueterbock A."/>
            <person name="Mraz A."/>
            <person name="Stam W.T."/>
            <person name="Tice H."/>
            <person name="Bornberg-Bauer E."/>
            <person name="Green P.J."/>
            <person name="Pearson G.A."/>
            <person name="Procaccini G."/>
            <person name="Duarte C.M."/>
            <person name="Schmutz J."/>
            <person name="Reusch T.B.H."/>
            <person name="Van de Peer Y."/>
        </authorList>
    </citation>
    <scope>NUCLEOTIDE SEQUENCE [LARGE SCALE GENOMIC DNA]</scope>
    <source>
        <strain evidence="4">cv. Finnish</strain>
    </source>
</reference>
<keyword evidence="4" id="KW-1185">Reference proteome</keyword>
<comment type="caution">
    <text evidence="3">The sequence shown here is derived from an EMBL/GenBank/DDBJ whole genome shotgun (WGS) entry which is preliminary data.</text>
</comment>
<dbReference type="Proteomes" id="UP000036987">
    <property type="component" value="Unassembled WGS sequence"/>
</dbReference>
<proteinExistence type="predicted"/>